<sequence>MTIQAHQVRNVLRTYGHLKSLQINQIGGDRKQNARTLPDALTLSEESRTQENTEQDLPGERDARVDL</sequence>
<feature type="region of interest" description="Disordered" evidence="1">
    <location>
        <begin position="40"/>
        <end position="67"/>
    </location>
</feature>
<dbReference type="EMBL" id="UOGF01000120">
    <property type="protein sequence ID" value="VAX33809.1"/>
    <property type="molecule type" value="Genomic_DNA"/>
</dbReference>
<protein>
    <submittedName>
        <fullName evidence="2">Uncharacterized protein</fullName>
    </submittedName>
</protein>
<organism evidence="2">
    <name type="scientific">hydrothermal vent metagenome</name>
    <dbReference type="NCBI Taxonomy" id="652676"/>
    <lineage>
        <taxon>unclassified sequences</taxon>
        <taxon>metagenomes</taxon>
        <taxon>ecological metagenomes</taxon>
    </lineage>
</organism>
<proteinExistence type="predicted"/>
<name>A0A3B1CUV5_9ZZZZ</name>
<accession>A0A3B1CUV5</accession>
<reference evidence="2" key="1">
    <citation type="submission" date="2018-06" db="EMBL/GenBank/DDBJ databases">
        <authorList>
            <person name="Zhirakovskaya E."/>
        </authorList>
    </citation>
    <scope>NUCLEOTIDE SEQUENCE</scope>
</reference>
<gene>
    <name evidence="2" type="ORF">MNBD_NITROSPIRAE01-1655</name>
</gene>
<dbReference type="AlphaFoldDB" id="A0A3B1CUV5"/>
<evidence type="ECO:0000256" key="1">
    <source>
        <dbReference type="SAM" id="MobiDB-lite"/>
    </source>
</evidence>
<evidence type="ECO:0000313" key="2">
    <source>
        <dbReference type="EMBL" id="VAX33809.1"/>
    </source>
</evidence>
<feature type="compositionally biased region" description="Basic and acidic residues" evidence="1">
    <location>
        <begin position="58"/>
        <end position="67"/>
    </location>
</feature>